<dbReference type="EMBL" id="KZ391662">
    <property type="protein sequence ID" value="PIO54862.1"/>
    <property type="molecule type" value="Genomic_DNA"/>
</dbReference>
<dbReference type="PANTHER" id="PTHR44186:SF1">
    <property type="entry name" value="BARDET-BIEDL SYNDROME 4 PROTEIN"/>
    <property type="match status" value="1"/>
</dbReference>
<dbReference type="PROSITE" id="PS50005">
    <property type="entry name" value="TPR"/>
    <property type="match status" value="1"/>
</dbReference>
<evidence type="ECO:0000256" key="2">
    <source>
        <dbReference type="ARBA" id="ARBA00022803"/>
    </source>
</evidence>
<evidence type="ECO:0000313" key="5">
    <source>
        <dbReference type="EMBL" id="PIO54862.1"/>
    </source>
</evidence>
<dbReference type="Pfam" id="PF13181">
    <property type="entry name" value="TPR_8"/>
    <property type="match status" value="2"/>
</dbReference>
<comment type="similarity">
    <text evidence="3">Belongs to the BBS4 family.</text>
</comment>
<dbReference type="SUPFAM" id="SSF48452">
    <property type="entry name" value="TPR-like"/>
    <property type="match status" value="1"/>
</dbReference>
<evidence type="ECO:0000256" key="3">
    <source>
        <dbReference type="ARBA" id="ARBA00023778"/>
    </source>
</evidence>
<accession>A0A2G9TBE4</accession>
<dbReference type="AlphaFoldDB" id="A0A2G9TBE4"/>
<protein>
    <submittedName>
        <fullName evidence="5">Tetratricopeptide repeat protein</fullName>
    </submittedName>
</protein>
<dbReference type="GO" id="GO:0036064">
    <property type="term" value="C:ciliary basal body"/>
    <property type="evidence" value="ECO:0007669"/>
    <property type="project" value="TreeGrafter"/>
</dbReference>
<dbReference type="OrthoDB" id="309339at2759"/>
<evidence type="ECO:0000256" key="1">
    <source>
        <dbReference type="ARBA" id="ARBA00022737"/>
    </source>
</evidence>
<feature type="non-terminal residue" evidence="5">
    <location>
        <position position="68"/>
    </location>
</feature>
<keyword evidence="2 4" id="KW-0802">TPR repeat</keyword>
<proteinExistence type="inferred from homology"/>
<dbReference type="GO" id="GO:0061512">
    <property type="term" value="P:protein localization to cilium"/>
    <property type="evidence" value="ECO:0007669"/>
    <property type="project" value="TreeGrafter"/>
</dbReference>
<dbReference type="InterPro" id="IPR011990">
    <property type="entry name" value="TPR-like_helical_dom_sf"/>
</dbReference>
<feature type="repeat" description="TPR" evidence="4">
    <location>
        <begin position="33"/>
        <end position="66"/>
    </location>
</feature>
<name>A0A2G9TBE4_TELCI</name>
<evidence type="ECO:0000313" key="6">
    <source>
        <dbReference type="Proteomes" id="UP000230423"/>
    </source>
</evidence>
<keyword evidence="1" id="KW-0677">Repeat</keyword>
<dbReference type="GO" id="GO:0060271">
    <property type="term" value="P:cilium assembly"/>
    <property type="evidence" value="ECO:0007669"/>
    <property type="project" value="TreeGrafter"/>
</dbReference>
<sequence length="68" mass="7421">INYNLGLVHQAMGLHCSALHFLKAAAELERDNAQIIGAMAVVLSNMNDVNNARRAYEKSISIDPKAQV</sequence>
<dbReference type="Gene3D" id="1.25.40.10">
    <property type="entry name" value="Tetratricopeptide repeat domain"/>
    <property type="match status" value="1"/>
</dbReference>
<dbReference type="PANTHER" id="PTHR44186">
    <property type="match status" value="1"/>
</dbReference>
<keyword evidence="6" id="KW-1185">Reference proteome</keyword>
<gene>
    <name evidence="5" type="ORF">TELCIR_23763</name>
</gene>
<dbReference type="InterPro" id="IPR019734">
    <property type="entry name" value="TPR_rpt"/>
</dbReference>
<dbReference type="Proteomes" id="UP000230423">
    <property type="component" value="Unassembled WGS sequence"/>
</dbReference>
<feature type="non-terminal residue" evidence="5">
    <location>
        <position position="1"/>
    </location>
</feature>
<organism evidence="5 6">
    <name type="scientific">Teladorsagia circumcincta</name>
    <name type="common">Brown stomach worm</name>
    <name type="synonym">Ostertagia circumcincta</name>
    <dbReference type="NCBI Taxonomy" id="45464"/>
    <lineage>
        <taxon>Eukaryota</taxon>
        <taxon>Metazoa</taxon>
        <taxon>Ecdysozoa</taxon>
        <taxon>Nematoda</taxon>
        <taxon>Chromadorea</taxon>
        <taxon>Rhabditida</taxon>
        <taxon>Rhabditina</taxon>
        <taxon>Rhabditomorpha</taxon>
        <taxon>Strongyloidea</taxon>
        <taxon>Trichostrongylidae</taxon>
        <taxon>Teladorsagia</taxon>
    </lineage>
</organism>
<evidence type="ECO:0000256" key="4">
    <source>
        <dbReference type="PROSITE-ProRule" id="PRU00339"/>
    </source>
</evidence>
<reference evidence="5" key="1">
    <citation type="submission" date="2015-09" db="EMBL/GenBank/DDBJ databases">
        <title>Draft genome of the parasitic nematode Teladorsagia circumcincta isolate WARC Sus (inbred).</title>
        <authorList>
            <person name="Mitreva M."/>
        </authorList>
    </citation>
    <scope>NUCLEOTIDE SEQUENCE [LARGE SCALE GENOMIC DNA]</scope>
    <source>
        <strain evidence="5">S</strain>
    </source>
</reference>